<gene>
    <name evidence="3" type="ORF">LX13_000770</name>
</gene>
<dbReference type="EMBL" id="JAMTCJ010000001">
    <property type="protein sequence ID" value="MCP2174963.1"/>
    <property type="molecule type" value="Genomic_DNA"/>
</dbReference>
<keyword evidence="4" id="KW-1185">Reference proteome</keyword>
<keyword evidence="1" id="KW-0378">Hydrolase</keyword>
<dbReference type="Gene3D" id="3.40.50.1820">
    <property type="entry name" value="alpha/beta hydrolase"/>
    <property type="match status" value="1"/>
</dbReference>
<reference evidence="3 4" key="1">
    <citation type="submission" date="2022-06" db="EMBL/GenBank/DDBJ databases">
        <title>Genomic Encyclopedia of Archaeal and Bacterial Type Strains, Phase II (KMG-II): from individual species to whole genera.</title>
        <authorList>
            <person name="Goeker M."/>
        </authorList>
    </citation>
    <scope>NUCLEOTIDE SEQUENCE [LARGE SCALE GENOMIC DNA]</scope>
    <source>
        <strain evidence="3 4">DSM 44693</strain>
    </source>
</reference>
<evidence type="ECO:0000256" key="1">
    <source>
        <dbReference type="ARBA" id="ARBA00022801"/>
    </source>
</evidence>
<sequence>MSQPDDDFTTQMIGTNGVTVEVALAGPVDGAHVVLLHGWPHTWEVWRPVGRVLARNGFRVIAPNRRGIGGGDRPRFGYDMATLAADVTGLLDALDVTTASVVGIDAGVAPAVHVGLTAPDRVHRLVVMEGLLPGLPGAEAFLSAGPPWWFGFHAVPGLAEAVVEGHEAEYLSWFLQGPSVRHDIGAQARSAFIRAHSGAASLRAGFETYRVAERNAELLSSALQTRRLTAPTLAVAGGVVGEAIGDQLVCVADNLSRASIPDCGHIIPLEQPDELAAALTRFVAIAA</sequence>
<evidence type="ECO:0000259" key="2">
    <source>
        <dbReference type="Pfam" id="PF00561"/>
    </source>
</evidence>
<evidence type="ECO:0000313" key="4">
    <source>
        <dbReference type="Proteomes" id="UP001206895"/>
    </source>
</evidence>
<comment type="caution">
    <text evidence="3">The sequence shown here is derived from an EMBL/GenBank/DDBJ whole genome shotgun (WGS) entry which is preliminary data.</text>
</comment>
<evidence type="ECO:0000313" key="3">
    <source>
        <dbReference type="EMBL" id="MCP2174963.1"/>
    </source>
</evidence>
<name>A0ABT1HBB3_9NOCA</name>
<dbReference type="InterPro" id="IPR000073">
    <property type="entry name" value="AB_hydrolase_1"/>
</dbReference>
<dbReference type="Proteomes" id="UP001206895">
    <property type="component" value="Unassembled WGS sequence"/>
</dbReference>
<accession>A0ABT1HBB3</accession>
<proteinExistence type="predicted"/>
<dbReference type="RefSeq" id="WP_253659972.1">
    <property type="nucleotide sequence ID" value="NZ_JAMTCJ010000001.1"/>
</dbReference>
<dbReference type="InterPro" id="IPR000639">
    <property type="entry name" value="Epox_hydrolase-like"/>
</dbReference>
<dbReference type="SUPFAM" id="SSF53474">
    <property type="entry name" value="alpha/beta-Hydrolases"/>
    <property type="match status" value="1"/>
</dbReference>
<dbReference type="PRINTS" id="PR00412">
    <property type="entry name" value="EPOXHYDRLASE"/>
</dbReference>
<dbReference type="PRINTS" id="PR00111">
    <property type="entry name" value="ABHYDROLASE"/>
</dbReference>
<dbReference type="Pfam" id="PF00561">
    <property type="entry name" value="Abhydrolase_1"/>
    <property type="match status" value="1"/>
</dbReference>
<dbReference type="PANTHER" id="PTHR43329">
    <property type="entry name" value="EPOXIDE HYDROLASE"/>
    <property type="match status" value="1"/>
</dbReference>
<dbReference type="InterPro" id="IPR029058">
    <property type="entry name" value="AB_hydrolase_fold"/>
</dbReference>
<protein>
    <submittedName>
        <fullName evidence="3">Pimeloyl-ACP methyl ester carboxylesterase</fullName>
    </submittedName>
</protein>
<feature type="domain" description="AB hydrolase-1" evidence="2">
    <location>
        <begin position="32"/>
        <end position="151"/>
    </location>
</feature>
<organism evidence="3 4">
    <name type="scientific">Williamsia maris</name>
    <dbReference type="NCBI Taxonomy" id="72806"/>
    <lineage>
        <taxon>Bacteria</taxon>
        <taxon>Bacillati</taxon>
        <taxon>Actinomycetota</taxon>
        <taxon>Actinomycetes</taxon>
        <taxon>Mycobacteriales</taxon>
        <taxon>Nocardiaceae</taxon>
        <taxon>Williamsia</taxon>
    </lineage>
</organism>